<dbReference type="KEGG" id="hdh:G5B40_08980"/>
<sequence length="162" mass="18137">MRKFARDIATADIAARFEQIGDDRSLPEMIGRLAEMTGEATGELRHAFGRRAFERFAELYPDFIPTNVGALDYLLTIERHVHDEMRFLYPTAQPPQLCCERVSETRLVIRYSSEEPIAEMCAGMLEAALAHFEARALVTRRDETECADGAAAVFDVALLPAA</sequence>
<dbReference type="Gene3D" id="3.90.1520.10">
    <property type="entry name" value="H-NOX domain"/>
    <property type="match status" value="1"/>
</dbReference>
<keyword evidence="3" id="KW-1185">Reference proteome</keyword>
<gene>
    <name evidence="2" type="ORF">G5B40_08980</name>
</gene>
<dbReference type="Pfam" id="PF07700">
    <property type="entry name" value="HNOB"/>
    <property type="match status" value="1"/>
</dbReference>
<dbReference type="GO" id="GO:0020037">
    <property type="term" value="F:heme binding"/>
    <property type="evidence" value="ECO:0007669"/>
    <property type="project" value="InterPro"/>
</dbReference>
<protein>
    <recommendedName>
        <fullName evidence="1">Heme NO-binding domain-containing protein</fullName>
    </recommendedName>
</protein>
<evidence type="ECO:0000259" key="1">
    <source>
        <dbReference type="Pfam" id="PF07700"/>
    </source>
</evidence>
<dbReference type="RefSeq" id="WP_165097693.1">
    <property type="nucleotide sequence ID" value="NZ_CP049056.1"/>
</dbReference>
<organism evidence="2 3">
    <name type="scientific">Pikeienuella piscinae</name>
    <dbReference type="NCBI Taxonomy" id="2748098"/>
    <lineage>
        <taxon>Bacteria</taxon>
        <taxon>Pseudomonadati</taxon>
        <taxon>Pseudomonadota</taxon>
        <taxon>Alphaproteobacteria</taxon>
        <taxon>Rhodobacterales</taxon>
        <taxon>Paracoccaceae</taxon>
        <taxon>Pikeienuella</taxon>
    </lineage>
</organism>
<dbReference type="InterPro" id="IPR024096">
    <property type="entry name" value="NO_sig/Golgi_transp_ligand-bd"/>
</dbReference>
<dbReference type="EMBL" id="CP049056">
    <property type="protein sequence ID" value="QIE55577.1"/>
    <property type="molecule type" value="Genomic_DNA"/>
</dbReference>
<dbReference type="AlphaFoldDB" id="A0A7L5BYI5"/>
<dbReference type="Proteomes" id="UP000503336">
    <property type="component" value="Chromosome"/>
</dbReference>
<reference evidence="2 3" key="1">
    <citation type="submission" date="2020-02" db="EMBL/GenBank/DDBJ databases">
        <title>complete genome sequence of Rhodobacteraceae bacterium.</title>
        <authorList>
            <person name="Park J."/>
            <person name="Kim Y.-S."/>
            <person name="Kim K.-H."/>
        </authorList>
    </citation>
    <scope>NUCLEOTIDE SEQUENCE [LARGE SCALE GENOMIC DNA]</scope>
    <source>
        <strain evidence="2 3">RR4-56</strain>
    </source>
</reference>
<dbReference type="SUPFAM" id="SSF111126">
    <property type="entry name" value="Ligand-binding domain in the NO signalling and Golgi transport"/>
    <property type="match status" value="1"/>
</dbReference>
<dbReference type="InterPro" id="IPR038158">
    <property type="entry name" value="H-NOX_domain_sf"/>
</dbReference>
<evidence type="ECO:0000313" key="2">
    <source>
        <dbReference type="EMBL" id="QIE55577.1"/>
    </source>
</evidence>
<feature type="domain" description="Heme NO-binding" evidence="1">
    <location>
        <begin position="17"/>
        <end position="135"/>
    </location>
</feature>
<name>A0A7L5BYI5_9RHOB</name>
<evidence type="ECO:0000313" key="3">
    <source>
        <dbReference type="Proteomes" id="UP000503336"/>
    </source>
</evidence>
<accession>A0A7L5BYI5</accession>
<proteinExistence type="predicted"/>
<dbReference type="InterPro" id="IPR011644">
    <property type="entry name" value="Heme_NO-bd"/>
</dbReference>